<dbReference type="PRINTS" id="PR00723">
    <property type="entry name" value="SUBTILISIN"/>
</dbReference>
<protein>
    <submittedName>
        <fullName evidence="10">Autophagic serine protease Alp2</fullName>
    </submittedName>
</protein>
<dbReference type="InterPro" id="IPR037045">
    <property type="entry name" value="S8pro/Inhibitor_I9_sf"/>
</dbReference>
<keyword evidence="11" id="KW-1185">Reference proteome</keyword>
<dbReference type="EMBL" id="DF836629">
    <property type="protein sequence ID" value="GAN10292.1"/>
    <property type="molecule type" value="Genomic_DNA"/>
</dbReference>
<dbReference type="PROSITE" id="PS00136">
    <property type="entry name" value="SUBTILASE_ASP"/>
    <property type="match status" value="1"/>
</dbReference>
<proteinExistence type="inferred from homology"/>
<feature type="chain" id="PRO_5002215968" evidence="7">
    <location>
        <begin position="19"/>
        <end position="456"/>
    </location>
</feature>
<dbReference type="Proteomes" id="UP000053815">
    <property type="component" value="Unassembled WGS sequence"/>
</dbReference>
<dbReference type="Pfam" id="PF05922">
    <property type="entry name" value="Inhibitor_I9"/>
    <property type="match status" value="1"/>
</dbReference>
<keyword evidence="7" id="KW-0732">Signal</keyword>
<dbReference type="PANTHER" id="PTHR43806:SF11">
    <property type="entry name" value="CEREVISIN-RELATED"/>
    <property type="match status" value="1"/>
</dbReference>
<dbReference type="OrthoDB" id="206201at2759"/>
<dbReference type="InterPro" id="IPR036852">
    <property type="entry name" value="Peptidase_S8/S53_dom_sf"/>
</dbReference>
<reference evidence="10" key="1">
    <citation type="submission" date="2014-09" db="EMBL/GenBank/DDBJ databases">
        <title>Draft genome sequence of an oleaginous Mucoromycotina fungus Mucor ambiguus NBRC6742.</title>
        <authorList>
            <person name="Takeda I."/>
            <person name="Yamane N."/>
            <person name="Morita T."/>
            <person name="Tamano K."/>
            <person name="Machida M."/>
            <person name="Baker S."/>
            <person name="Koike H."/>
        </authorList>
    </citation>
    <scope>NUCLEOTIDE SEQUENCE</scope>
    <source>
        <strain evidence="10">NBRC 6742</strain>
    </source>
</reference>
<comment type="similarity">
    <text evidence="1 5 6">Belongs to the peptidase S8 family.</text>
</comment>
<dbReference type="PROSITE" id="PS51892">
    <property type="entry name" value="SUBTILASE"/>
    <property type="match status" value="1"/>
</dbReference>
<feature type="domain" description="Peptidase S8/S53" evidence="8">
    <location>
        <begin position="168"/>
        <end position="411"/>
    </location>
</feature>
<keyword evidence="4 5" id="KW-0720">Serine protease</keyword>
<dbReference type="GO" id="GO:0004252">
    <property type="term" value="F:serine-type endopeptidase activity"/>
    <property type="evidence" value="ECO:0007669"/>
    <property type="project" value="UniProtKB-UniRule"/>
</dbReference>
<dbReference type="InterPro" id="IPR010259">
    <property type="entry name" value="S8pro/Inhibitor_I9"/>
</dbReference>
<feature type="domain" description="Inhibitor I9" evidence="9">
    <location>
        <begin position="45"/>
        <end position="132"/>
    </location>
</feature>
<evidence type="ECO:0000313" key="11">
    <source>
        <dbReference type="Proteomes" id="UP000053815"/>
    </source>
</evidence>
<dbReference type="PANTHER" id="PTHR43806">
    <property type="entry name" value="PEPTIDASE S8"/>
    <property type="match status" value="1"/>
</dbReference>
<evidence type="ECO:0000259" key="9">
    <source>
        <dbReference type="Pfam" id="PF05922"/>
    </source>
</evidence>
<dbReference type="Pfam" id="PF00082">
    <property type="entry name" value="Peptidase_S8"/>
    <property type="match status" value="1"/>
</dbReference>
<dbReference type="InterPro" id="IPR034193">
    <property type="entry name" value="PCSK9_ProteinaseK-like"/>
</dbReference>
<feature type="active site" description="Charge relay system" evidence="5">
    <location>
        <position position="374"/>
    </location>
</feature>
<dbReference type="GO" id="GO:0005615">
    <property type="term" value="C:extracellular space"/>
    <property type="evidence" value="ECO:0007669"/>
    <property type="project" value="TreeGrafter"/>
</dbReference>
<dbReference type="InterPro" id="IPR022398">
    <property type="entry name" value="Peptidase_S8_His-AS"/>
</dbReference>
<dbReference type="PROSITE" id="PS00138">
    <property type="entry name" value="SUBTILASE_SER"/>
    <property type="match status" value="1"/>
</dbReference>
<name>A0A0C9N2P3_9FUNG</name>
<gene>
    <name evidence="10" type="ORF">MAM1_0340c09830</name>
</gene>
<evidence type="ECO:0000256" key="2">
    <source>
        <dbReference type="ARBA" id="ARBA00022670"/>
    </source>
</evidence>
<dbReference type="InterPro" id="IPR023827">
    <property type="entry name" value="Peptidase_S8_Asp-AS"/>
</dbReference>
<dbReference type="FunFam" id="3.40.50.200:FF:000007">
    <property type="entry name" value="Subtilisin-like serine protease"/>
    <property type="match status" value="1"/>
</dbReference>
<evidence type="ECO:0000259" key="8">
    <source>
        <dbReference type="Pfam" id="PF00082"/>
    </source>
</evidence>
<organism evidence="10">
    <name type="scientific">Mucor ambiguus</name>
    <dbReference type="NCBI Taxonomy" id="91626"/>
    <lineage>
        <taxon>Eukaryota</taxon>
        <taxon>Fungi</taxon>
        <taxon>Fungi incertae sedis</taxon>
        <taxon>Mucoromycota</taxon>
        <taxon>Mucoromycotina</taxon>
        <taxon>Mucoromycetes</taxon>
        <taxon>Mucorales</taxon>
        <taxon>Mucorineae</taxon>
        <taxon>Mucoraceae</taxon>
        <taxon>Mucor</taxon>
    </lineage>
</organism>
<evidence type="ECO:0000256" key="5">
    <source>
        <dbReference type="PROSITE-ProRule" id="PRU01240"/>
    </source>
</evidence>
<dbReference type="SUPFAM" id="SSF52743">
    <property type="entry name" value="Subtilisin-like"/>
    <property type="match status" value="1"/>
</dbReference>
<feature type="active site" description="Charge relay system" evidence="5">
    <location>
        <position position="177"/>
    </location>
</feature>
<dbReference type="InterPro" id="IPR050131">
    <property type="entry name" value="Peptidase_S8_subtilisin-like"/>
</dbReference>
<dbReference type="CDD" id="cd04077">
    <property type="entry name" value="Peptidases_S8_PCSK9_ProteinaseK_like"/>
    <property type="match status" value="1"/>
</dbReference>
<dbReference type="InterPro" id="IPR015500">
    <property type="entry name" value="Peptidase_S8_subtilisin-rel"/>
</dbReference>
<dbReference type="AlphaFoldDB" id="A0A0C9N2P3"/>
<dbReference type="Gene3D" id="3.30.70.80">
    <property type="entry name" value="Peptidase S8 propeptide/proteinase inhibitor I9"/>
    <property type="match status" value="1"/>
</dbReference>
<sequence>MKLSLIASALMVATLASAKPLSYQDPTNDMAPLYISPDAEVISNSYIVVLKDNLRSHEIKEHASWISALSEKSNDNYKITDWLNPHVAKAGIAHVYDTPNLKGYAGRFDDHVLEAIRQSDDVAFVEHDSMVYANELQRNAPWGLSRVSHADPLTFKNYQKYEYNPDGGEGVKVYVIDTGVNVDHIDFDGRAIWGHTVPSGDRDEDGNGHGSHCAGTIAGRRYGIAKKAQPVAVKVLRSNGSGTMSDVVRGVDWATTEHLKEAASAKKNNKKYKGAVANMSLGGGKSPSLDLAVNGAVDSGIVFAVAAGNDNRDACDYSPAAAELAITVGASTIQDERAYFSNYGPCVDVFAPGLNILSIWRGSRYATNTISGTSMASPHVAGLAAYFLSLEEGEVTPKYIKDKILNLATKDALEKIPDDTPNLLIYNDSGEKDFKRKLSDAVDGVDGILKGFLGDI</sequence>
<feature type="signal peptide" evidence="7">
    <location>
        <begin position="1"/>
        <end position="18"/>
    </location>
</feature>
<dbReference type="Gene3D" id="3.40.50.200">
    <property type="entry name" value="Peptidase S8/S53 domain"/>
    <property type="match status" value="1"/>
</dbReference>
<dbReference type="InterPro" id="IPR000209">
    <property type="entry name" value="Peptidase_S8/S53_dom"/>
</dbReference>
<keyword evidence="3 5" id="KW-0378">Hydrolase</keyword>
<evidence type="ECO:0000256" key="7">
    <source>
        <dbReference type="SAM" id="SignalP"/>
    </source>
</evidence>
<evidence type="ECO:0000256" key="3">
    <source>
        <dbReference type="ARBA" id="ARBA00022801"/>
    </source>
</evidence>
<dbReference type="GO" id="GO:0006508">
    <property type="term" value="P:proteolysis"/>
    <property type="evidence" value="ECO:0007669"/>
    <property type="project" value="UniProtKB-KW"/>
</dbReference>
<dbReference type="InterPro" id="IPR023828">
    <property type="entry name" value="Peptidase_S8_Ser-AS"/>
</dbReference>
<dbReference type="STRING" id="91626.A0A0C9N2P3"/>
<evidence type="ECO:0000313" key="10">
    <source>
        <dbReference type="EMBL" id="GAN10292.1"/>
    </source>
</evidence>
<accession>A0A0C9N2P3</accession>
<keyword evidence="2 5" id="KW-0645">Protease</keyword>
<dbReference type="PROSITE" id="PS00137">
    <property type="entry name" value="SUBTILASE_HIS"/>
    <property type="match status" value="1"/>
</dbReference>
<feature type="active site" description="Charge relay system" evidence="5">
    <location>
        <position position="209"/>
    </location>
</feature>
<evidence type="ECO:0000256" key="1">
    <source>
        <dbReference type="ARBA" id="ARBA00011073"/>
    </source>
</evidence>
<evidence type="ECO:0000256" key="6">
    <source>
        <dbReference type="RuleBase" id="RU003355"/>
    </source>
</evidence>
<evidence type="ECO:0000256" key="4">
    <source>
        <dbReference type="ARBA" id="ARBA00022825"/>
    </source>
</evidence>